<name>A0AAD9IQX8_9ANNE</name>
<dbReference type="GO" id="GO:0030246">
    <property type="term" value="F:carbohydrate binding"/>
    <property type="evidence" value="ECO:0007669"/>
    <property type="project" value="InterPro"/>
</dbReference>
<feature type="domain" description="SUEL-type lectin" evidence="2">
    <location>
        <begin position="37"/>
        <end position="117"/>
    </location>
</feature>
<dbReference type="Proteomes" id="UP001208570">
    <property type="component" value="Unassembled WGS sequence"/>
</dbReference>
<dbReference type="InterPro" id="IPR043159">
    <property type="entry name" value="Lectin_gal-bd_sf"/>
</dbReference>
<keyword evidence="4" id="KW-1185">Reference proteome</keyword>
<gene>
    <name evidence="3" type="ORF">LSH36_2132g00007</name>
</gene>
<evidence type="ECO:0000313" key="4">
    <source>
        <dbReference type="Proteomes" id="UP001208570"/>
    </source>
</evidence>
<evidence type="ECO:0000256" key="1">
    <source>
        <dbReference type="SAM" id="SignalP"/>
    </source>
</evidence>
<dbReference type="Pfam" id="PF02140">
    <property type="entry name" value="SUEL_Lectin"/>
    <property type="match status" value="1"/>
</dbReference>
<reference evidence="3" key="1">
    <citation type="journal article" date="2023" name="Mol. Biol. Evol.">
        <title>Third-Generation Sequencing Reveals the Adaptive Role of the Epigenome in Three Deep-Sea Polychaetes.</title>
        <authorList>
            <person name="Perez M."/>
            <person name="Aroh O."/>
            <person name="Sun Y."/>
            <person name="Lan Y."/>
            <person name="Juniper S.K."/>
            <person name="Young C.R."/>
            <person name="Angers B."/>
            <person name="Qian P.Y."/>
        </authorList>
    </citation>
    <scope>NUCLEOTIDE SEQUENCE</scope>
    <source>
        <strain evidence="3">P08H-3</strain>
    </source>
</reference>
<dbReference type="PANTHER" id="PTHR46780">
    <property type="entry name" value="PROTEIN EVA-1"/>
    <property type="match status" value="1"/>
</dbReference>
<evidence type="ECO:0000313" key="3">
    <source>
        <dbReference type="EMBL" id="KAK2139011.1"/>
    </source>
</evidence>
<dbReference type="Gene3D" id="2.60.120.740">
    <property type="match status" value="1"/>
</dbReference>
<dbReference type="CDD" id="cd22823">
    <property type="entry name" value="Gal_Rha_Lectin"/>
    <property type="match status" value="1"/>
</dbReference>
<keyword evidence="1" id="KW-0732">Signal</keyword>
<feature type="non-terminal residue" evidence="3">
    <location>
        <position position="1"/>
    </location>
</feature>
<proteinExistence type="predicted"/>
<feature type="chain" id="PRO_5042007808" description="SUEL-type lectin domain-containing protein" evidence="1">
    <location>
        <begin position="25"/>
        <end position="229"/>
    </location>
</feature>
<dbReference type="InterPro" id="IPR000922">
    <property type="entry name" value="Lectin_gal-bd_dom"/>
</dbReference>
<protein>
    <recommendedName>
        <fullName evidence="2">SUEL-type lectin domain-containing protein</fullName>
    </recommendedName>
</protein>
<sequence length="229" mass="25273">MEVNIGMFPLFFLVQESLINVIYCDNIRVCPGDVLDIQCPKGDVIVMSASQFGRMMFTECTVVQDFIGCHNNVLFLLEQWCSGHQSCQISVPNKELKNANTECLPYLSMYLEVDYSCLKVLTASHLDCQKPVILTDNEGIISSHETANAGCGSSRSPWIISESGCPDLSPPAHAWYKRDGDQAVIGCEWSQKTWHLSCDGRGWSGVVGNCSDIVTQQPVDVKNEIGDSP</sequence>
<evidence type="ECO:0000259" key="2">
    <source>
        <dbReference type="Pfam" id="PF02140"/>
    </source>
</evidence>
<accession>A0AAD9IQX8</accession>
<feature type="signal peptide" evidence="1">
    <location>
        <begin position="1"/>
        <end position="24"/>
    </location>
</feature>
<dbReference type="EMBL" id="JAODUP010002123">
    <property type="protein sequence ID" value="KAK2139011.1"/>
    <property type="molecule type" value="Genomic_DNA"/>
</dbReference>
<dbReference type="AlphaFoldDB" id="A0AAD9IQX8"/>
<organism evidence="3 4">
    <name type="scientific">Paralvinella palmiformis</name>
    <dbReference type="NCBI Taxonomy" id="53620"/>
    <lineage>
        <taxon>Eukaryota</taxon>
        <taxon>Metazoa</taxon>
        <taxon>Spiralia</taxon>
        <taxon>Lophotrochozoa</taxon>
        <taxon>Annelida</taxon>
        <taxon>Polychaeta</taxon>
        <taxon>Sedentaria</taxon>
        <taxon>Canalipalpata</taxon>
        <taxon>Terebellida</taxon>
        <taxon>Terebelliformia</taxon>
        <taxon>Alvinellidae</taxon>
        <taxon>Paralvinella</taxon>
    </lineage>
</organism>
<comment type="caution">
    <text evidence="3">The sequence shown here is derived from an EMBL/GenBank/DDBJ whole genome shotgun (WGS) entry which is preliminary data.</text>
</comment>